<dbReference type="GO" id="GO:0004519">
    <property type="term" value="F:endonuclease activity"/>
    <property type="evidence" value="ECO:0007669"/>
    <property type="project" value="UniProtKB-KW"/>
</dbReference>
<dbReference type="STRING" id="439228.SAMN06295920_101278"/>
<dbReference type="RefSeq" id="WP_079646246.1">
    <property type="nucleotide sequence ID" value="NZ_FUYM01000001.1"/>
</dbReference>
<keyword evidence="2" id="KW-0472">Membrane</keyword>
<keyword evidence="2" id="KW-1133">Transmembrane helix</keyword>
<evidence type="ECO:0000256" key="1">
    <source>
        <dbReference type="SAM" id="Coils"/>
    </source>
</evidence>
<protein>
    <submittedName>
        <fullName evidence="3">Predicted 5' DNA nuclease, flap endonuclease-1-like, helix-3-turn-helix (H3TH) domain</fullName>
    </submittedName>
</protein>
<evidence type="ECO:0000313" key="3">
    <source>
        <dbReference type="EMBL" id="SKB26680.1"/>
    </source>
</evidence>
<feature type="transmembrane region" description="Helical" evidence="2">
    <location>
        <begin position="6"/>
        <end position="27"/>
    </location>
</feature>
<evidence type="ECO:0000256" key="2">
    <source>
        <dbReference type="SAM" id="Phobius"/>
    </source>
</evidence>
<keyword evidence="3" id="KW-0540">Nuclease</keyword>
<dbReference type="OrthoDB" id="7471037at2"/>
<keyword evidence="4" id="KW-1185">Reference proteome</keyword>
<feature type="coiled-coil region" evidence="1">
    <location>
        <begin position="44"/>
        <end position="95"/>
    </location>
</feature>
<accession>A0A1T4ZVC6</accession>
<keyword evidence="3" id="KW-0255">Endonuclease</keyword>
<reference evidence="4" key="1">
    <citation type="submission" date="2017-02" db="EMBL/GenBank/DDBJ databases">
        <authorList>
            <person name="Varghese N."/>
            <person name="Submissions S."/>
        </authorList>
    </citation>
    <scope>NUCLEOTIDE SEQUENCE [LARGE SCALE GENOMIC DNA]</scope>
    <source>
        <strain evidence="4">UM2</strain>
    </source>
</reference>
<keyword evidence="2" id="KW-0812">Transmembrane</keyword>
<dbReference type="Proteomes" id="UP000189818">
    <property type="component" value="Unassembled WGS sequence"/>
</dbReference>
<proteinExistence type="predicted"/>
<dbReference type="AlphaFoldDB" id="A0A1T4ZVC6"/>
<keyword evidence="1" id="KW-0175">Coiled coil</keyword>
<gene>
    <name evidence="3" type="ORF">SAMN06295920_101278</name>
</gene>
<name>A0A1T4ZVC6_9SPHN</name>
<keyword evidence="3" id="KW-0378">Hydrolase</keyword>
<dbReference type="EMBL" id="FUYM01000001">
    <property type="protein sequence ID" value="SKB26680.1"/>
    <property type="molecule type" value="Genomic_DNA"/>
</dbReference>
<sequence length="190" mass="21463">MFAFTTNQWVIVALVFVLGWLFGLFTLSGNRRWKPDFERERTLRIAAEEQNDRLSAKLTELEGERDRRVELEREREHHAARAAAASERIAELEKRRPAVNADTAGAIAAAASGQRDDLARIFGVGRGGEIRLNELGIHRYADIIALSPSEEAELEGRMGLAPGAIADERWREQAEILRKGEFDEHARRFA</sequence>
<evidence type="ECO:0000313" key="4">
    <source>
        <dbReference type="Proteomes" id="UP000189818"/>
    </source>
</evidence>
<organism evidence="3 4">
    <name type="scientific">Rhizorhabdus histidinilytica</name>
    <dbReference type="NCBI Taxonomy" id="439228"/>
    <lineage>
        <taxon>Bacteria</taxon>
        <taxon>Pseudomonadati</taxon>
        <taxon>Pseudomonadota</taxon>
        <taxon>Alphaproteobacteria</taxon>
        <taxon>Sphingomonadales</taxon>
        <taxon>Sphingomonadaceae</taxon>
        <taxon>Rhizorhabdus</taxon>
    </lineage>
</organism>